<comment type="subunit">
    <text evidence="9 10">Homodimer. Probably interacts with PlsY.</text>
</comment>
<dbReference type="GO" id="GO:0008654">
    <property type="term" value="P:phospholipid biosynthetic process"/>
    <property type="evidence" value="ECO:0007669"/>
    <property type="project" value="UniProtKB-KW"/>
</dbReference>
<proteinExistence type="inferred from homology"/>
<evidence type="ECO:0000256" key="6">
    <source>
        <dbReference type="ARBA" id="ARBA00023209"/>
    </source>
</evidence>
<sequence length="355" mass="37040">MPKPICLAVDAMGGDFGPEVNVPGSLAAARETGAAIVLVGDEAAIRQELERHPHADVTVDVVHTTQVAGMAEKPSDILRRKKDSSIQVAFRLVRDGQAHGVVTAGNSGAALACGMFILGRIAGVDRPALATILPTLKKPIVLIDVGANADCKPYNLVQFGLMAEVLARYVLDISNPKVGILSIGEEEGKGNALTKEAYSLLKGSSLNFVGNVEGRDVYTGDTDIIVCDGFVGNVALKLSEGLGAALASMLKTELKKSLWSRLGTLIALPAFKRFGKKIDYAEYGGAPILGLNGIAIVCHGASNARAISTALQQAAAFVRKDANTQLVQGLRANTELSLFSRTGRTLAPAGSDAAL</sequence>
<comment type="function">
    <text evidence="10">Catalyzes the reversible formation of acyl-phosphate (acyl-PO(4)) from acyl-[acyl-carrier-protein] (acyl-ACP). This enzyme utilizes acyl-ACP as fatty acyl donor, but not acyl-CoA.</text>
</comment>
<dbReference type="EMBL" id="CP014230">
    <property type="protein sequence ID" value="AMD92756.1"/>
    <property type="molecule type" value="Genomic_DNA"/>
</dbReference>
<keyword evidence="3 10" id="KW-0444">Lipid biosynthesis</keyword>
<evidence type="ECO:0000256" key="7">
    <source>
        <dbReference type="ARBA" id="ARBA00023264"/>
    </source>
</evidence>
<comment type="catalytic activity">
    <reaction evidence="1 10">
        <text>a fatty acyl-[ACP] + phosphate = an acyl phosphate + holo-[ACP]</text>
        <dbReference type="Rhea" id="RHEA:42292"/>
        <dbReference type="Rhea" id="RHEA-COMP:9685"/>
        <dbReference type="Rhea" id="RHEA-COMP:14125"/>
        <dbReference type="ChEBI" id="CHEBI:43474"/>
        <dbReference type="ChEBI" id="CHEBI:59918"/>
        <dbReference type="ChEBI" id="CHEBI:64479"/>
        <dbReference type="ChEBI" id="CHEBI:138651"/>
        <dbReference type="EC" id="2.3.1.274"/>
    </reaction>
</comment>
<dbReference type="KEGG" id="doa:AXF15_06340"/>
<evidence type="ECO:0000256" key="5">
    <source>
        <dbReference type="ARBA" id="ARBA00023098"/>
    </source>
</evidence>
<keyword evidence="2 10" id="KW-0963">Cytoplasm</keyword>
<keyword evidence="7 10" id="KW-1208">Phospholipid metabolism</keyword>
<reference evidence="12" key="1">
    <citation type="submission" date="2016-02" db="EMBL/GenBank/DDBJ databases">
        <authorList>
            <person name="Holder M.E."/>
            <person name="Ajami N.J."/>
            <person name="Petrosino J.F."/>
        </authorList>
    </citation>
    <scope>NUCLEOTIDE SEQUENCE [LARGE SCALE GENOMIC DNA]</scope>
    <source>
        <strain evidence="12">DSM 12838</strain>
    </source>
</reference>
<comment type="pathway">
    <text evidence="10">Lipid metabolism; phospholipid metabolism.</text>
</comment>
<protein>
    <recommendedName>
        <fullName evidence="8 10">Phosphate acyltransferase</fullName>
        <ecNumber evidence="8 10">2.3.1.274</ecNumber>
    </recommendedName>
    <alternativeName>
        <fullName evidence="10">Acyl-ACP phosphotransacylase</fullName>
    </alternativeName>
    <alternativeName>
        <fullName evidence="10">Acyl-[acyl-carrier-protein]--phosphate acyltransferase</fullName>
    </alternativeName>
    <alternativeName>
        <fullName evidence="10">Phosphate-acyl-ACP acyltransferase</fullName>
    </alternativeName>
</protein>
<dbReference type="InterPro" id="IPR003664">
    <property type="entry name" value="FA_synthesis"/>
</dbReference>
<comment type="similarity">
    <text evidence="10">Belongs to the PlsX family.</text>
</comment>
<dbReference type="PANTHER" id="PTHR30100">
    <property type="entry name" value="FATTY ACID/PHOSPHOLIPID SYNTHESIS PROTEIN PLSX"/>
    <property type="match status" value="1"/>
</dbReference>
<dbReference type="NCBIfam" id="TIGR00182">
    <property type="entry name" value="plsX"/>
    <property type="match status" value="1"/>
</dbReference>
<dbReference type="GO" id="GO:0043811">
    <property type="term" value="F:phosphate:acyl-[acyl carrier protein] acyltransferase activity"/>
    <property type="evidence" value="ECO:0007669"/>
    <property type="project" value="UniProtKB-UniRule"/>
</dbReference>
<evidence type="ECO:0000313" key="12">
    <source>
        <dbReference type="Proteomes" id="UP000063964"/>
    </source>
</evidence>
<dbReference type="RefSeq" id="WP_066604862.1">
    <property type="nucleotide sequence ID" value="NZ_CP014230.1"/>
</dbReference>
<dbReference type="Pfam" id="PF02504">
    <property type="entry name" value="FA_synthesis"/>
    <property type="match status" value="1"/>
</dbReference>
<dbReference type="OrthoDB" id="9806408at2"/>
<evidence type="ECO:0000256" key="4">
    <source>
        <dbReference type="ARBA" id="ARBA00022679"/>
    </source>
</evidence>
<evidence type="ECO:0000256" key="1">
    <source>
        <dbReference type="ARBA" id="ARBA00001232"/>
    </source>
</evidence>
<organism evidence="11 12">
    <name type="scientific">Desulfomicrobium orale DSM 12838</name>
    <dbReference type="NCBI Taxonomy" id="888061"/>
    <lineage>
        <taxon>Bacteria</taxon>
        <taxon>Pseudomonadati</taxon>
        <taxon>Thermodesulfobacteriota</taxon>
        <taxon>Desulfovibrionia</taxon>
        <taxon>Desulfovibrionales</taxon>
        <taxon>Desulfomicrobiaceae</taxon>
        <taxon>Desulfomicrobium</taxon>
    </lineage>
</organism>
<dbReference type="Gene3D" id="3.40.718.10">
    <property type="entry name" value="Isopropylmalate Dehydrogenase"/>
    <property type="match status" value="1"/>
</dbReference>
<dbReference type="PIRSF" id="PIRSF002465">
    <property type="entry name" value="Phsphlp_syn_PlsX"/>
    <property type="match status" value="1"/>
</dbReference>
<evidence type="ECO:0000256" key="10">
    <source>
        <dbReference type="HAMAP-Rule" id="MF_00019"/>
    </source>
</evidence>
<dbReference type="STRING" id="888061.AXF15_06340"/>
<dbReference type="GO" id="GO:0005737">
    <property type="term" value="C:cytoplasm"/>
    <property type="evidence" value="ECO:0007669"/>
    <property type="project" value="UniProtKB-SubCell"/>
</dbReference>
<keyword evidence="11" id="KW-0012">Acyltransferase</keyword>
<dbReference type="HAMAP" id="MF_00019">
    <property type="entry name" value="PlsX"/>
    <property type="match status" value="1"/>
</dbReference>
<name>A0A0X8JQ25_9BACT</name>
<dbReference type="EC" id="2.3.1.274" evidence="8 10"/>
<evidence type="ECO:0000313" key="11">
    <source>
        <dbReference type="EMBL" id="AMD92756.1"/>
    </source>
</evidence>
<evidence type="ECO:0000256" key="2">
    <source>
        <dbReference type="ARBA" id="ARBA00022490"/>
    </source>
</evidence>
<evidence type="ECO:0000256" key="9">
    <source>
        <dbReference type="ARBA" id="ARBA00046608"/>
    </source>
</evidence>
<comment type="subcellular location">
    <subcellularLocation>
        <location evidence="10">Cytoplasm</location>
    </subcellularLocation>
    <text evidence="10">Associated with the membrane possibly through PlsY.</text>
</comment>
<accession>A0A0X8JQ25</accession>
<keyword evidence="6 10" id="KW-0594">Phospholipid biosynthesis</keyword>
<dbReference type="InterPro" id="IPR012281">
    <property type="entry name" value="Phospholipid_synth_PlsX-like"/>
</dbReference>
<dbReference type="Proteomes" id="UP000063964">
    <property type="component" value="Chromosome"/>
</dbReference>
<dbReference type="SUPFAM" id="SSF53659">
    <property type="entry name" value="Isocitrate/Isopropylmalate dehydrogenase-like"/>
    <property type="match status" value="1"/>
</dbReference>
<dbReference type="AlphaFoldDB" id="A0A0X8JQ25"/>
<dbReference type="GO" id="GO:0006633">
    <property type="term" value="P:fatty acid biosynthetic process"/>
    <property type="evidence" value="ECO:0007669"/>
    <property type="project" value="UniProtKB-UniRule"/>
</dbReference>
<dbReference type="UniPathway" id="UPA00085"/>
<evidence type="ECO:0000256" key="8">
    <source>
        <dbReference type="ARBA" id="ARBA00024069"/>
    </source>
</evidence>
<evidence type="ECO:0000256" key="3">
    <source>
        <dbReference type="ARBA" id="ARBA00022516"/>
    </source>
</evidence>
<dbReference type="PANTHER" id="PTHR30100:SF1">
    <property type="entry name" value="PHOSPHATE ACYLTRANSFERASE"/>
    <property type="match status" value="1"/>
</dbReference>
<keyword evidence="5 10" id="KW-0443">Lipid metabolism</keyword>
<gene>
    <name evidence="10" type="primary">plsX</name>
    <name evidence="11" type="ORF">AXF15_06340</name>
</gene>
<keyword evidence="12" id="KW-1185">Reference proteome</keyword>
<keyword evidence="4 10" id="KW-0808">Transferase</keyword>